<dbReference type="EMBL" id="JBFCZG010000003">
    <property type="protein sequence ID" value="KAL3424683.1"/>
    <property type="molecule type" value="Genomic_DNA"/>
</dbReference>
<feature type="signal peptide" evidence="1">
    <location>
        <begin position="1"/>
        <end position="17"/>
    </location>
</feature>
<keyword evidence="3" id="KW-1185">Reference proteome</keyword>
<sequence length="158" mass="17194">MQKMLVPFLFLLPLLSASPVAQKQQLAKRYFGPFSVTKYGGGCVAGFCTYQFDVSFFGDNEAKTEPHFATTCAGNNTSDALIPCADPAVLATQANDTLLVQHEWMRGSAKLWVTAHIDLGPCQRCGLGEFDMRVRDSYGLVPVPVTGGRADMNVPQDE</sequence>
<proteinExistence type="predicted"/>
<dbReference type="Proteomes" id="UP001629113">
    <property type="component" value="Unassembled WGS sequence"/>
</dbReference>
<feature type="chain" id="PRO_5047365305" evidence="1">
    <location>
        <begin position="18"/>
        <end position="158"/>
    </location>
</feature>
<comment type="caution">
    <text evidence="2">The sequence shown here is derived from an EMBL/GenBank/DDBJ whole genome shotgun (WGS) entry which is preliminary data.</text>
</comment>
<evidence type="ECO:0000313" key="2">
    <source>
        <dbReference type="EMBL" id="KAL3424683.1"/>
    </source>
</evidence>
<protein>
    <submittedName>
        <fullName evidence="2">Uncharacterized protein</fullName>
    </submittedName>
</protein>
<accession>A0ABR4PMX4</accession>
<name>A0ABR4PMX4_9HELO</name>
<evidence type="ECO:0000313" key="3">
    <source>
        <dbReference type="Proteomes" id="UP001629113"/>
    </source>
</evidence>
<reference evidence="2 3" key="1">
    <citation type="submission" date="2024-06" db="EMBL/GenBank/DDBJ databases">
        <title>Complete genome of Phlyctema vagabunda strain 19-DSS-EL-015.</title>
        <authorList>
            <person name="Fiorenzani C."/>
        </authorList>
    </citation>
    <scope>NUCLEOTIDE SEQUENCE [LARGE SCALE GENOMIC DNA]</scope>
    <source>
        <strain evidence="2 3">19-DSS-EL-015</strain>
    </source>
</reference>
<keyword evidence="1" id="KW-0732">Signal</keyword>
<organism evidence="2 3">
    <name type="scientific">Phlyctema vagabunda</name>
    <dbReference type="NCBI Taxonomy" id="108571"/>
    <lineage>
        <taxon>Eukaryota</taxon>
        <taxon>Fungi</taxon>
        <taxon>Dikarya</taxon>
        <taxon>Ascomycota</taxon>
        <taxon>Pezizomycotina</taxon>
        <taxon>Leotiomycetes</taxon>
        <taxon>Helotiales</taxon>
        <taxon>Dermateaceae</taxon>
        <taxon>Phlyctema</taxon>
    </lineage>
</organism>
<gene>
    <name evidence="2" type="ORF">PVAG01_03964</name>
</gene>
<evidence type="ECO:0000256" key="1">
    <source>
        <dbReference type="SAM" id="SignalP"/>
    </source>
</evidence>